<dbReference type="EC" id="2.7.1.180" evidence="1 10"/>
<feature type="binding site" evidence="11">
    <location>
        <position position="251"/>
    </location>
    <ligand>
        <name>Mg(2+)</name>
        <dbReference type="ChEBI" id="CHEBI:18420"/>
    </ligand>
</feature>
<dbReference type="PANTHER" id="PTHR30040">
    <property type="entry name" value="THIAMINE BIOSYNTHESIS LIPOPROTEIN APBE"/>
    <property type="match status" value="1"/>
</dbReference>
<keyword evidence="3 10" id="KW-0285">Flavoprotein</keyword>
<reference evidence="12" key="1">
    <citation type="submission" date="2020-04" db="EMBL/GenBank/DDBJ databases">
        <authorList>
            <person name="Zhang T."/>
        </authorList>
    </citation>
    <scope>NUCLEOTIDE SEQUENCE</scope>
    <source>
        <strain evidence="12">HKST-UBA02</strain>
    </source>
</reference>
<dbReference type="PANTHER" id="PTHR30040:SF2">
    <property type="entry name" value="FAD:PROTEIN FMN TRANSFERASE"/>
    <property type="match status" value="1"/>
</dbReference>
<dbReference type="PIRSF" id="PIRSF006268">
    <property type="entry name" value="ApbE"/>
    <property type="match status" value="1"/>
</dbReference>
<evidence type="ECO:0000256" key="9">
    <source>
        <dbReference type="ARBA" id="ARBA00048540"/>
    </source>
</evidence>
<sequence length="334" mass="35749">MGTWGTVTIVTADSSASADVAESALETWHHVDRLLSNWKESSELSRVNREAAVDTVETDRELAFVLGRALEISDASGGAFDVTVEPLVRLWGFLGGTPHVPAAREIDETRDGIGWPKVWLDPPSHRVAFASPGLKVDLGGIAKGYGVDLAYGVLREAGVSGMADLSGNIRTLGTPPGRDAWVVGIRDPRDRLPYFAKLTLGEAAMATSGQYEQFVAQDGREYGHILDPRTGWPAEGLLSVTVLAPTATDADAWATALFVLGPERAREVAKQDPNLAVVLVEDGRHAAKHEANAAGGTSAKDDAEVPSDVVWVEADVAPRFELVEGTDFLEVREF</sequence>
<evidence type="ECO:0000256" key="6">
    <source>
        <dbReference type="ARBA" id="ARBA00022827"/>
    </source>
</evidence>
<evidence type="ECO:0000256" key="7">
    <source>
        <dbReference type="ARBA" id="ARBA00022842"/>
    </source>
</evidence>
<organism evidence="12 13">
    <name type="scientific">Eiseniibacteriota bacterium</name>
    <dbReference type="NCBI Taxonomy" id="2212470"/>
    <lineage>
        <taxon>Bacteria</taxon>
        <taxon>Candidatus Eiseniibacteriota</taxon>
    </lineage>
</organism>
<evidence type="ECO:0000256" key="1">
    <source>
        <dbReference type="ARBA" id="ARBA00011955"/>
    </source>
</evidence>
<dbReference type="GO" id="GO:0016740">
    <property type="term" value="F:transferase activity"/>
    <property type="evidence" value="ECO:0007669"/>
    <property type="project" value="UniProtKB-UniRule"/>
</dbReference>
<comment type="cofactor">
    <cofactor evidence="11">
        <name>Mg(2+)</name>
        <dbReference type="ChEBI" id="CHEBI:18420"/>
    </cofactor>
    <cofactor evidence="11">
        <name>Mn(2+)</name>
        <dbReference type="ChEBI" id="CHEBI:29035"/>
    </cofactor>
    <text evidence="11">Magnesium. Can also use manganese.</text>
</comment>
<evidence type="ECO:0000256" key="3">
    <source>
        <dbReference type="ARBA" id="ARBA00022630"/>
    </source>
</evidence>
<keyword evidence="7 10" id="KW-0460">Magnesium</keyword>
<reference evidence="12" key="2">
    <citation type="journal article" date="2021" name="Microbiome">
        <title>Successional dynamics and alternative stable states in a saline activated sludge microbial community over 9 years.</title>
        <authorList>
            <person name="Wang Y."/>
            <person name="Ye J."/>
            <person name="Ju F."/>
            <person name="Liu L."/>
            <person name="Boyd J.A."/>
            <person name="Deng Y."/>
            <person name="Parks D.H."/>
            <person name="Jiang X."/>
            <person name="Yin X."/>
            <person name="Woodcroft B.J."/>
            <person name="Tyson G.W."/>
            <person name="Hugenholtz P."/>
            <person name="Polz M.F."/>
            <person name="Zhang T."/>
        </authorList>
    </citation>
    <scope>NUCLEOTIDE SEQUENCE</scope>
    <source>
        <strain evidence="12">HKST-UBA02</strain>
    </source>
</reference>
<dbReference type="Pfam" id="PF02424">
    <property type="entry name" value="ApbE"/>
    <property type="match status" value="1"/>
</dbReference>
<keyword evidence="6 10" id="KW-0274">FAD</keyword>
<evidence type="ECO:0000256" key="4">
    <source>
        <dbReference type="ARBA" id="ARBA00022679"/>
    </source>
</evidence>
<proteinExistence type="inferred from homology"/>
<evidence type="ECO:0000256" key="2">
    <source>
        <dbReference type="ARBA" id="ARBA00016337"/>
    </source>
</evidence>
<evidence type="ECO:0000313" key="13">
    <source>
        <dbReference type="Proteomes" id="UP000739538"/>
    </source>
</evidence>
<feature type="binding site" evidence="11">
    <location>
        <position position="255"/>
    </location>
    <ligand>
        <name>Mg(2+)</name>
        <dbReference type="ChEBI" id="CHEBI:18420"/>
    </ligand>
</feature>
<evidence type="ECO:0000256" key="11">
    <source>
        <dbReference type="PIRSR" id="PIRSR006268-2"/>
    </source>
</evidence>
<evidence type="ECO:0000256" key="5">
    <source>
        <dbReference type="ARBA" id="ARBA00022723"/>
    </source>
</evidence>
<evidence type="ECO:0000313" key="12">
    <source>
        <dbReference type="EMBL" id="MCA9758171.1"/>
    </source>
</evidence>
<evidence type="ECO:0000256" key="10">
    <source>
        <dbReference type="PIRNR" id="PIRNR006268"/>
    </source>
</evidence>
<dbReference type="SUPFAM" id="SSF143631">
    <property type="entry name" value="ApbE-like"/>
    <property type="match status" value="1"/>
</dbReference>
<gene>
    <name evidence="12" type="ORF">KDA27_20420</name>
</gene>
<dbReference type="EMBL" id="JAGQHS010000148">
    <property type="protein sequence ID" value="MCA9758171.1"/>
    <property type="molecule type" value="Genomic_DNA"/>
</dbReference>
<dbReference type="Gene3D" id="3.10.520.10">
    <property type="entry name" value="ApbE-like domains"/>
    <property type="match status" value="1"/>
</dbReference>
<comment type="similarity">
    <text evidence="10">Belongs to the ApbE family.</text>
</comment>
<evidence type="ECO:0000256" key="8">
    <source>
        <dbReference type="ARBA" id="ARBA00031306"/>
    </source>
</evidence>
<protein>
    <recommendedName>
        <fullName evidence="2 10">FAD:protein FMN transferase</fullName>
        <ecNumber evidence="1 10">2.7.1.180</ecNumber>
    </recommendedName>
    <alternativeName>
        <fullName evidence="8 10">Flavin transferase</fullName>
    </alternativeName>
</protein>
<keyword evidence="4 10" id="KW-0808">Transferase</keyword>
<accession>A0A956NFZ7</accession>
<keyword evidence="5 10" id="KW-0479">Metal-binding</keyword>
<feature type="binding site" evidence="11">
    <location>
        <position position="140"/>
    </location>
    <ligand>
        <name>Mg(2+)</name>
        <dbReference type="ChEBI" id="CHEBI:18420"/>
    </ligand>
</feature>
<comment type="caution">
    <text evidence="12">The sequence shown here is derived from an EMBL/GenBank/DDBJ whole genome shotgun (WGS) entry which is preliminary data.</text>
</comment>
<dbReference type="InterPro" id="IPR024932">
    <property type="entry name" value="ApbE"/>
</dbReference>
<dbReference type="GO" id="GO:0046872">
    <property type="term" value="F:metal ion binding"/>
    <property type="evidence" value="ECO:0007669"/>
    <property type="project" value="UniProtKB-UniRule"/>
</dbReference>
<dbReference type="InterPro" id="IPR003374">
    <property type="entry name" value="ApbE-like_sf"/>
</dbReference>
<dbReference type="Proteomes" id="UP000739538">
    <property type="component" value="Unassembled WGS sequence"/>
</dbReference>
<name>A0A956NFZ7_UNCEI</name>
<comment type="catalytic activity">
    <reaction evidence="9 10">
        <text>L-threonyl-[protein] + FAD = FMN-L-threonyl-[protein] + AMP + H(+)</text>
        <dbReference type="Rhea" id="RHEA:36847"/>
        <dbReference type="Rhea" id="RHEA-COMP:11060"/>
        <dbReference type="Rhea" id="RHEA-COMP:11061"/>
        <dbReference type="ChEBI" id="CHEBI:15378"/>
        <dbReference type="ChEBI" id="CHEBI:30013"/>
        <dbReference type="ChEBI" id="CHEBI:57692"/>
        <dbReference type="ChEBI" id="CHEBI:74257"/>
        <dbReference type="ChEBI" id="CHEBI:456215"/>
        <dbReference type="EC" id="2.7.1.180"/>
    </reaction>
</comment>
<dbReference type="AlphaFoldDB" id="A0A956NFZ7"/>